<dbReference type="Proteomes" id="UP000194127">
    <property type="component" value="Unassembled WGS sequence"/>
</dbReference>
<sequence>MDPITVASIFCESLFYGVYCVVVLAVLYILFTARDLLISHKILFLISITTFLLATVHIVLALITDIQVTPSIHYTQAEVAIAQFEGLLGDSVIIWRVWVVWKRSLYVVALPIAATIAAFVVGILSAASLTSGTTLREVLPVPTGSLAIVNTALCTGLIAGRLVYLEWRMNQLMGSRSYTSVSYRKVILVVLESGAVLVTSNIIAMILEKLGNPGEHVVLNILSPLLGIAPTLIVVLAHLDIVIGNHANERYAESISISFAGRTIDRTFDTDHSASTKKAKVVTTISIVQDRRSDTGEYEMDYDNSRNGSLGAMHFSSRGEAESKVSMV</sequence>
<feature type="transmembrane region" description="Helical" evidence="1">
    <location>
        <begin position="6"/>
        <end position="30"/>
    </location>
</feature>
<keyword evidence="1" id="KW-0812">Transmembrane</keyword>
<reference evidence="2 3" key="1">
    <citation type="submission" date="2017-04" db="EMBL/GenBank/DDBJ databases">
        <title>Genome Sequence of the Model Brown-Rot Fungus Postia placenta SB12.</title>
        <authorList>
            <consortium name="DOE Joint Genome Institute"/>
            <person name="Gaskell J."/>
            <person name="Kersten P."/>
            <person name="Larrondo L.F."/>
            <person name="Canessa P."/>
            <person name="Martinez D."/>
            <person name="Hibbett D."/>
            <person name="Schmoll M."/>
            <person name="Kubicek C.P."/>
            <person name="Martinez A.T."/>
            <person name="Yadav J."/>
            <person name="Master E."/>
            <person name="Magnuson J.K."/>
            <person name="James T."/>
            <person name="Yaver D."/>
            <person name="Berka R."/>
            <person name="Labutti K."/>
            <person name="Lipzen A."/>
            <person name="Aerts A."/>
            <person name="Barry K."/>
            <person name="Henrissat B."/>
            <person name="Blanchette R."/>
            <person name="Grigoriev I."/>
            <person name="Cullen D."/>
        </authorList>
    </citation>
    <scope>NUCLEOTIDE SEQUENCE [LARGE SCALE GENOMIC DNA]</scope>
    <source>
        <strain evidence="2 3">MAD-698-R-SB12</strain>
    </source>
</reference>
<feature type="transmembrane region" description="Helical" evidence="1">
    <location>
        <begin position="42"/>
        <end position="64"/>
    </location>
</feature>
<accession>A0A1X6MUN6</accession>
<proteinExistence type="predicted"/>
<feature type="transmembrane region" description="Helical" evidence="1">
    <location>
        <begin position="186"/>
        <end position="207"/>
    </location>
</feature>
<dbReference type="GeneID" id="36327762"/>
<feature type="transmembrane region" description="Helical" evidence="1">
    <location>
        <begin position="219"/>
        <end position="243"/>
    </location>
</feature>
<evidence type="ECO:0000313" key="3">
    <source>
        <dbReference type="Proteomes" id="UP000194127"/>
    </source>
</evidence>
<evidence type="ECO:0000256" key="1">
    <source>
        <dbReference type="SAM" id="Phobius"/>
    </source>
</evidence>
<dbReference type="OrthoDB" id="3250682at2759"/>
<feature type="transmembrane region" description="Helical" evidence="1">
    <location>
        <begin position="147"/>
        <end position="165"/>
    </location>
</feature>
<protein>
    <submittedName>
        <fullName evidence="2">Uncharacterized protein</fullName>
    </submittedName>
</protein>
<name>A0A1X6MUN6_9APHY</name>
<keyword evidence="1" id="KW-1133">Transmembrane helix</keyword>
<dbReference type="RefSeq" id="XP_024336764.1">
    <property type="nucleotide sequence ID" value="XM_024482813.1"/>
</dbReference>
<keyword evidence="3" id="KW-1185">Reference proteome</keyword>
<evidence type="ECO:0000313" key="2">
    <source>
        <dbReference type="EMBL" id="OSX59970.1"/>
    </source>
</evidence>
<dbReference type="EMBL" id="KZ110601">
    <property type="protein sequence ID" value="OSX59970.1"/>
    <property type="molecule type" value="Genomic_DNA"/>
</dbReference>
<gene>
    <name evidence="2" type="ORF">POSPLADRAFT_1075408</name>
</gene>
<dbReference type="AlphaFoldDB" id="A0A1X6MUN6"/>
<organism evidence="2 3">
    <name type="scientific">Postia placenta MAD-698-R-SB12</name>
    <dbReference type="NCBI Taxonomy" id="670580"/>
    <lineage>
        <taxon>Eukaryota</taxon>
        <taxon>Fungi</taxon>
        <taxon>Dikarya</taxon>
        <taxon>Basidiomycota</taxon>
        <taxon>Agaricomycotina</taxon>
        <taxon>Agaricomycetes</taxon>
        <taxon>Polyporales</taxon>
        <taxon>Adustoporiaceae</taxon>
        <taxon>Rhodonia</taxon>
    </lineage>
</organism>
<keyword evidence="1" id="KW-0472">Membrane</keyword>
<feature type="transmembrane region" description="Helical" evidence="1">
    <location>
        <begin position="105"/>
        <end position="127"/>
    </location>
</feature>